<comment type="similarity">
    <text evidence="1">Belongs to the NAD(P)-dependent epimerase/dehydratase family.</text>
</comment>
<sequence>VPKALVIGSEGNVGTPLVRHLQAVGYDVLESDIRPLARPGYLIADINQPMDLLPAFDWGPDVVFMLSAIVSRVACEQASGLAIATNLAGINNVLQLCKRTGARLVFFSSSEVYGPGCDPMDEAVSDPKPNNRYGLSKFLGEQLVEYETRTYGLKAVSIRPFMIYDENEEFGSRRSAMIRFSSELAMGRSIQVHSGSARSWLHVSDAVRAMEAAAHIDEYMVINIGHPDILPIEELAEQIRAELGASGSLIEYLSQPDGMTPIKRPILNRQRDVLGISPVVSLEEGVQRVCKKVQERIAAGGLK</sequence>
<evidence type="ECO:0000313" key="3">
    <source>
        <dbReference type="EMBL" id="SUZ90454.1"/>
    </source>
</evidence>
<name>A0A381RGT4_9ZZZZ</name>
<dbReference type="Gene3D" id="3.40.50.720">
    <property type="entry name" value="NAD(P)-binding Rossmann-like Domain"/>
    <property type="match status" value="1"/>
</dbReference>
<gene>
    <name evidence="3" type="ORF">METZ01_LOCUS43308</name>
</gene>
<protein>
    <recommendedName>
        <fullName evidence="2">NAD-dependent epimerase/dehydratase domain-containing protein</fullName>
    </recommendedName>
</protein>
<dbReference type="Pfam" id="PF01370">
    <property type="entry name" value="Epimerase"/>
    <property type="match status" value="1"/>
</dbReference>
<dbReference type="AlphaFoldDB" id="A0A381RGT4"/>
<evidence type="ECO:0000259" key="2">
    <source>
        <dbReference type="Pfam" id="PF01370"/>
    </source>
</evidence>
<reference evidence="3" key="1">
    <citation type="submission" date="2018-05" db="EMBL/GenBank/DDBJ databases">
        <authorList>
            <person name="Lanie J.A."/>
            <person name="Ng W.-L."/>
            <person name="Kazmierczak K.M."/>
            <person name="Andrzejewski T.M."/>
            <person name="Davidsen T.M."/>
            <person name="Wayne K.J."/>
            <person name="Tettelin H."/>
            <person name="Glass J.I."/>
            <person name="Rusch D."/>
            <person name="Podicherti R."/>
            <person name="Tsui H.-C.T."/>
            <person name="Winkler M.E."/>
        </authorList>
    </citation>
    <scope>NUCLEOTIDE SEQUENCE</scope>
</reference>
<feature type="domain" description="NAD-dependent epimerase/dehydratase" evidence="2">
    <location>
        <begin position="4"/>
        <end position="225"/>
    </location>
</feature>
<accession>A0A381RGT4</accession>
<dbReference type="PANTHER" id="PTHR43000">
    <property type="entry name" value="DTDP-D-GLUCOSE 4,6-DEHYDRATASE-RELATED"/>
    <property type="match status" value="1"/>
</dbReference>
<evidence type="ECO:0000256" key="1">
    <source>
        <dbReference type="ARBA" id="ARBA00007637"/>
    </source>
</evidence>
<dbReference type="EMBL" id="UINC01001896">
    <property type="protein sequence ID" value="SUZ90454.1"/>
    <property type="molecule type" value="Genomic_DNA"/>
</dbReference>
<dbReference type="CDD" id="cd08946">
    <property type="entry name" value="SDR_e"/>
    <property type="match status" value="1"/>
</dbReference>
<dbReference type="InterPro" id="IPR036291">
    <property type="entry name" value="NAD(P)-bd_dom_sf"/>
</dbReference>
<dbReference type="SUPFAM" id="SSF51735">
    <property type="entry name" value="NAD(P)-binding Rossmann-fold domains"/>
    <property type="match status" value="1"/>
</dbReference>
<feature type="non-terminal residue" evidence="3">
    <location>
        <position position="1"/>
    </location>
</feature>
<organism evidence="3">
    <name type="scientific">marine metagenome</name>
    <dbReference type="NCBI Taxonomy" id="408172"/>
    <lineage>
        <taxon>unclassified sequences</taxon>
        <taxon>metagenomes</taxon>
        <taxon>ecological metagenomes</taxon>
    </lineage>
</organism>
<proteinExistence type="inferred from homology"/>
<dbReference type="InterPro" id="IPR001509">
    <property type="entry name" value="Epimerase_deHydtase"/>
</dbReference>